<comment type="caution">
    <text evidence="1">The sequence shown here is derived from an EMBL/GenBank/DDBJ whole genome shotgun (WGS) entry which is preliminary data.</text>
</comment>
<evidence type="ECO:0000313" key="1">
    <source>
        <dbReference type="EMBL" id="MBS2550067.1"/>
    </source>
</evidence>
<sequence>MTNTRPPNQRLRALLAEAGWTGQDLARGVNRAGTEAGRKLSYDRTSVAHWLAGVRPRGPVQALIREVLARRLSRPLSNAEIGFPAGPLAGRPGAGGAQDDLWEVDSVAELTALAGSGADRRRLLSGTGYSLAALVVPRWAQAVGRGTIPVDAQAVAGTEHAETAEALARVFAQGDSAFGGGHGREALARYLASDLAPRLHARMAPRLRRRLFAVAGQLAYLCAFMCFDEELHGEAQRFYRVSLRLATEAGGRRAYAVTLRAMSVQARALGHHQEAIDLAENAAASGTAVAPLSRAFLLGQLAVAHAAGRDTPHALTCLRNAERLVDQATSENGSPLIGAYHLGSLAHQEAAVRSLLGDRAGAVAALQQSLRLRPATERRSRAITSARLAELQLSSGHMEEATATWHRFLDDYPRLVSLRATTALFEMRTRLRPHSGNPAVRPLLERAAVAAAGH</sequence>
<dbReference type="SUPFAM" id="SSF48452">
    <property type="entry name" value="TPR-like"/>
    <property type="match status" value="1"/>
</dbReference>
<dbReference type="Gene3D" id="1.25.40.10">
    <property type="entry name" value="Tetratricopeptide repeat domain"/>
    <property type="match status" value="1"/>
</dbReference>
<name>A0ABS5KVK4_9ACTN</name>
<proteinExistence type="predicted"/>
<evidence type="ECO:0008006" key="3">
    <source>
        <dbReference type="Google" id="ProtNLM"/>
    </source>
</evidence>
<reference evidence="1 2" key="1">
    <citation type="submission" date="2020-02" db="EMBL/GenBank/DDBJ databases">
        <title>Acidophilic actinobacteria isolated from forest soil.</title>
        <authorList>
            <person name="Golinska P."/>
        </authorList>
    </citation>
    <scope>NUCLEOTIDE SEQUENCE [LARGE SCALE GENOMIC DNA]</scope>
    <source>
        <strain evidence="1 2">NL8</strain>
    </source>
</reference>
<accession>A0ABS5KVK4</accession>
<dbReference type="RefSeq" id="WP_212012155.1">
    <property type="nucleotide sequence ID" value="NZ_JAAFYZ010000090.1"/>
</dbReference>
<gene>
    <name evidence="1" type="ORF">KGQ19_24685</name>
</gene>
<keyword evidence="2" id="KW-1185">Reference proteome</keyword>
<organism evidence="1 2">
    <name type="scientific">Catenulispora pinistramenti</name>
    <dbReference type="NCBI Taxonomy" id="2705254"/>
    <lineage>
        <taxon>Bacteria</taxon>
        <taxon>Bacillati</taxon>
        <taxon>Actinomycetota</taxon>
        <taxon>Actinomycetes</taxon>
        <taxon>Catenulisporales</taxon>
        <taxon>Catenulisporaceae</taxon>
        <taxon>Catenulispora</taxon>
    </lineage>
</organism>
<dbReference type="EMBL" id="JAAFYZ010000090">
    <property type="protein sequence ID" value="MBS2550067.1"/>
    <property type="molecule type" value="Genomic_DNA"/>
</dbReference>
<protein>
    <recommendedName>
        <fullName evidence="3">Transcriptional regulator</fullName>
    </recommendedName>
</protein>
<dbReference type="Proteomes" id="UP000730482">
    <property type="component" value="Unassembled WGS sequence"/>
</dbReference>
<dbReference type="InterPro" id="IPR011990">
    <property type="entry name" value="TPR-like_helical_dom_sf"/>
</dbReference>
<evidence type="ECO:0000313" key="2">
    <source>
        <dbReference type="Proteomes" id="UP000730482"/>
    </source>
</evidence>